<dbReference type="PANTHER" id="PTHR35505:SF5">
    <property type="entry name" value="SUBSTRATE CARRIER FAMILY PROTEIN"/>
    <property type="match status" value="1"/>
</dbReference>
<feature type="compositionally biased region" description="Basic residues" evidence="1">
    <location>
        <begin position="481"/>
        <end position="495"/>
    </location>
</feature>
<dbReference type="PANTHER" id="PTHR35505">
    <property type="entry name" value="OS01G0600300 PROTEIN"/>
    <property type="match status" value="1"/>
</dbReference>
<sequence length="527" mass="58906">MASTPTVAQSDNLLRFIGKNYDISLNQSIETLLTSLRKSNFQNSTSFVTEFQQFVHSKPEPPLESIWVYVALSFSSQKTEPFSCISEIRDLFHLIVSCSASCNSIKCIALIAPVIYKLHKLILDLKGFQLGSKKERKLSGEIKSLVDSVSGYINVCCNGFDQNFDDLESLNRPLGDLISFWLVGNGDQAMNAESLRVFFPLLSDDIANMVSVEGCEMTDLAGFVVAEAFLLELCWKIREEGFGEKVQTDLRHWIVGSVTGLHSSYLYGTLLRMLLEPVFPISSLVNLEHQDDLKKVLFHALLLVEYSFLNPESLGKLSAKHAKRVMVTKLIANHEAIESFRKQGDQTKTITYLDAFSNSSLPSLITKWIRNELGSNFSTSEPTGTSPRAFLRWMLNIENKGIKIFDDDMSKFRSAFNSKELSEQLADMEEGRKPDSDLLFYMDYKGREECGSEDDEDVGGRMNAAFTSAAQSMGSSEQGGRKRKTKDGKKRKKVKFVNYNTLSPGGKDDSDGGSDLENPSSDVEVKD</sequence>
<proteinExistence type="predicted"/>
<keyword evidence="3" id="KW-1185">Reference proteome</keyword>
<feature type="compositionally biased region" description="Polar residues" evidence="1">
    <location>
        <begin position="465"/>
        <end position="478"/>
    </location>
</feature>
<protein>
    <submittedName>
        <fullName evidence="2">Uncharacterized protein</fullName>
    </submittedName>
</protein>
<gene>
    <name evidence="2" type="ORF">AAHA92_05782</name>
</gene>
<dbReference type="AlphaFoldDB" id="A0ABD1I3H2"/>
<reference evidence="2 3" key="1">
    <citation type="submission" date="2024-06" db="EMBL/GenBank/DDBJ databases">
        <title>A chromosome level genome sequence of Diviner's sage (Salvia divinorum).</title>
        <authorList>
            <person name="Ford S.A."/>
            <person name="Ro D.-K."/>
            <person name="Ness R.W."/>
            <person name="Phillips M.A."/>
        </authorList>
    </citation>
    <scope>NUCLEOTIDE SEQUENCE [LARGE SCALE GENOMIC DNA]</scope>
    <source>
        <strain evidence="2">SAF-2024a</strain>
        <tissue evidence="2">Leaf</tissue>
    </source>
</reference>
<evidence type="ECO:0000256" key="1">
    <source>
        <dbReference type="SAM" id="MobiDB-lite"/>
    </source>
</evidence>
<feature type="region of interest" description="Disordered" evidence="1">
    <location>
        <begin position="450"/>
        <end position="527"/>
    </location>
</feature>
<evidence type="ECO:0000313" key="2">
    <source>
        <dbReference type="EMBL" id="KAL1563296.1"/>
    </source>
</evidence>
<evidence type="ECO:0000313" key="3">
    <source>
        <dbReference type="Proteomes" id="UP001567538"/>
    </source>
</evidence>
<accession>A0ABD1I3H2</accession>
<comment type="caution">
    <text evidence="2">The sequence shown here is derived from an EMBL/GenBank/DDBJ whole genome shotgun (WGS) entry which is preliminary data.</text>
</comment>
<dbReference type="Proteomes" id="UP001567538">
    <property type="component" value="Unassembled WGS sequence"/>
</dbReference>
<organism evidence="2 3">
    <name type="scientific">Salvia divinorum</name>
    <name type="common">Maria pastora</name>
    <name type="synonym">Diviner's sage</name>
    <dbReference type="NCBI Taxonomy" id="28513"/>
    <lineage>
        <taxon>Eukaryota</taxon>
        <taxon>Viridiplantae</taxon>
        <taxon>Streptophyta</taxon>
        <taxon>Embryophyta</taxon>
        <taxon>Tracheophyta</taxon>
        <taxon>Spermatophyta</taxon>
        <taxon>Magnoliopsida</taxon>
        <taxon>eudicotyledons</taxon>
        <taxon>Gunneridae</taxon>
        <taxon>Pentapetalae</taxon>
        <taxon>asterids</taxon>
        <taxon>lamiids</taxon>
        <taxon>Lamiales</taxon>
        <taxon>Lamiaceae</taxon>
        <taxon>Nepetoideae</taxon>
        <taxon>Mentheae</taxon>
        <taxon>Salviinae</taxon>
        <taxon>Salvia</taxon>
        <taxon>Salvia subgen. Calosphace</taxon>
    </lineage>
</organism>
<name>A0ABD1I3H2_SALDI</name>
<dbReference type="EMBL" id="JBEAFC010000003">
    <property type="protein sequence ID" value="KAL1563296.1"/>
    <property type="molecule type" value="Genomic_DNA"/>
</dbReference>